<dbReference type="GO" id="GO:0004176">
    <property type="term" value="F:ATP-dependent peptidase activity"/>
    <property type="evidence" value="ECO:0007669"/>
    <property type="project" value="InterPro"/>
</dbReference>
<evidence type="ECO:0000259" key="1">
    <source>
        <dbReference type="SMART" id="SM00382"/>
    </source>
</evidence>
<feature type="domain" description="AAA+ ATPase" evidence="1">
    <location>
        <begin position="173"/>
        <end position="295"/>
    </location>
</feature>
<dbReference type="GO" id="GO:0005759">
    <property type="term" value="C:mitochondrial matrix"/>
    <property type="evidence" value="ECO:0007669"/>
    <property type="project" value="TreeGrafter"/>
</dbReference>
<accession>A0A6C0D1M9</accession>
<dbReference type="GO" id="GO:0006515">
    <property type="term" value="P:protein quality control for misfolded or incompletely synthesized proteins"/>
    <property type="evidence" value="ECO:0007669"/>
    <property type="project" value="TreeGrafter"/>
</dbReference>
<protein>
    <recommendedName>
        <fullName evidence="1">AAA+ ATPase domain-containing protein</fullName>
    </recommendedName>
</protein>
<dbReference type="GO" id="GO:0016887">
    <property type="term" value="F:ATP hydrolysis activity"/>
    <property type="evidence" value="ECO:0007669"/>
    <property type="project" value="InterPro"/>
</dbReference>
<name>A0A6C0D1M9_9ZZZZ</name>
<evidence type="ECO:0000313" key="2">
    <source>
        <dbReference type="EMBL" id="QHT10342.1"/>
    </source>
</evidence>
<dbReference type="SMART" id="SM00382">
    <property type="entry name" value="AAA"/>
    <property type="match status" value="1"/>
</dbReference>
<dbReference type="Gene3D" id="3.40.50.300">
    <property type="entry name" value="P-loop containing nucleotide triphosphate hydrolases"/>
    <property type="match status" value="1"/>
</dbReference>
<dbReference type="InterPro" id="IPR027417">
    <property type="entry name" value="P-loop_NTPase"/>
</dbReference>
<dbReference type="GO" id="GO:0003697">
    <property type="term" value="F:single-stranded DNA binding"/>
    <property type="evidence" value="ECO:0007669"/>
    <property type="project" value="TreeGrafter"/>
</dbReference>
<reference evidence="2" key="1">
    <citation type="journal article" date="2020" name="Nature">
        <title>Giant virus diversity and host interactions through global metagenomics.</title>
        <authorList>
            <person name="Schulz F."/>
            <person name="Roux S."/>
            <person name="Paez-Espino D."/>
            <person name="Jungbluth S."/>
            <person name="Walsh D.A."/>
            <person name="Denef V.J."/>
            <person name="McMahon K.D."/>
            <person name="Konstantinidis K.T."/>
            <person name="Eloe-Fadrosh E.A."/>
            <person name="Kyrpides N.C."/>
            <person name="Woyke T."/>
        </authorList>
    </citation>
    <scope>NUCLEOTIDE SEQUENCE</scope>
    <source>
        <strain evidence="2">GVMAG-M-3300023174-107</strain>
    </source>
</reference>
<dbReference type="InterPro" id="IPR054594">
    <property type="entry name" value="Lon_lid"/>
</dbReference>
<dbReference type="Gene3D" id="1.10.8.60">
    <property type="match status" value="1"/>
</dbReference>
<dbReference type="AlphaFoldDB" id="A0A6C0D1M9"/>
<dbReference type="PANTHER" id="PTHR43718">
    <property type="entry name" value="LON PROTEASE"/>
    <property type="match status" value="1"/>
</dbReference>
<dbReference type="Pfam" id="PF22667">
    <property type="entry name" value="Lon_lid"/>
    <property type="match status" value="1"/>
</dbReference>
<dbReference type="InterPro" id="IPR003959">
    <property type="entry name" value="ATPase_AAA_core"/>
</dbReference>
<proteinExistence type="predicted"/>
<dbReference type="SUPFAM" id="SSF52540">
    <property type="entry name" value="P-loop containing nucleoside triphosphate hydrolases"/>
    <property type="match status" value="1"/>
</dbReference>
<dbReference type="PANTHER" id="PTHR43718:SF2">
    <property type="entry name" value="LON PROTEASE HOMOLOG, MITOCHONDRIAL"/>
    <property type="match status" value="1"/>
</dbReference>
<dbReference type="GO" id="GO:0004252">
    <property type="term" value="F:serine-type endopeptidase activity"/>
    <property type="evidence" value="ECO:0007669"/>
    <property type="project" value="InterPro"/>
</dbReference>
<sequence>MPKRKKVALDDSKHTLLKIDDNSNTYKSLIENVNVDEITYFNGMPYDTQMKIIDDLALLKMMSEINTPYRIQLLNKPVSFKFKIVALKKINVFEKMDPCDGEYHKLKKWIEAFLSLPEMSKRLPVCITDGPQQCQEYMEQCKNILNESVYGLNDAKMQIMQFVGQLISNPSSIGNAIGLKGPMGTGKTTLIKNGLSKMLGRDFAFITLGGANDGSFLVGHSYTYEGSHYGKISDILIQSKSDNPIIFFDELDKVSDSYGGNEIIGILTHLIDSTQNNEFHDKYFSEIDINVSKCLFVFSFNDESRVNSILKDRMYVIETNGYNNKDKIEICKNFILPSVSKEMNINVDDIIFSDSIIQYIISYTKHEKGVRNLKRNIETIFSKINLFRLMKPNTSLFDNKIITISFPLTITIEMIDNLLPKNEEKLSCLHMYL</sequence>
<dbReference type="EMBL" id="MN739520">
    <property type="protein sequence ID" value="QHT10342.1"/>
    <property type="molecule type" value="Genomic_DNA"/>
</dbReference>
<dbReference type="Pfam" id="PF00004">
    <property type="entry name" value="AAA"/>
    <property type="match status" value="1"/>
</dbReference>
<dbReference type="GO" id="GO:0007005">
    <property type="term" value="P:mitochondrion organization"/>
    <property type="evidence" value="ECO:0007669"/>
    <property type="project" value="TreeGrafter"/>
</dbReference>
<dbReference type="GO" id="GO:0005524">
    <property type="term" value="F:ATP binding"/>
    <property type="evidence" value="ECO:0007669"/>
    <property type="project" value="InterPro"/>
</dbReference>
<organism evidence="2">
    <name type="scientific">viral metagenome</name>
    <dbReference type="NCBI Taxonomy" id="1070528"/>
    <lineage>
        <taxon>unclassified sequences</taxon>
        <taxon>metagenomes</taxon>
        <taxon>organismal metagenomes</taxon>
    </lineage>
</organism>
<dbReference type="InterPro" id="IPR003593">
    <property type="entry name" value="AAA+_ATPase"/>
</dbReference>
<dbReference type="GO" id="GO:0051131">
    <property type="term" value="P:chaperone-mediated protein complex assembly"/>
    <property type="evidence" value="ECO:0007669"/>
    <property type="project" value="TreeGrafter"/>
</dbReference>
<dbReference type="InterPro" id="IPR027065">
    <property type="entry name" value="Lon_Prtase"/>
</dbReference>